<evidence type="ECO:0000313" key="2">
    <source>
        <dbReference type="Proteomes" id="UP000627984"/>
    </source>
</evidence>
<comment type="caution">
    <text evidence="1">The sequence shown here is derived from an EMBL/GenBank/DDBJ whole genome shotgun (WGS) entry which is preliminary data.</text>
</comment>
<accession>A0AA37F338</accession>
<sequence length="108" mass="11524">MAKTRISISIDPDHAERIRAHAERAGMDVSAYLVNAAVRQMAETDTLESQFASVDAVIAAAEAEAAALPPLPAVADDELTEEERREVQEAMQLVYGTDKSATRPGTAA</sequence>
<dbReference type="EMBL" id="BMQD01000003">
    <property type="protein sequence ID" value="GGK54727.1"/>
    <property type="molecule type" value="Genomic_DNA"/>
</dbReference>
<dbReference type="RefSeq" id="WP_191893922.1">
    <property type="nucleotide sequence ID" value="NZ_BMQD01000003.1"/>
</dbReference>
<reference evidence="1" key="2">
    <citation type="submission" date="2022-09" db="EMBL/GenBank/DDBJ databases">
        <authorList>
            <person name="Sun Q."/>
            <person name="Ohkuma M."/>
        </authorList>
    </citation>
    <scope>NUCLEOTIDE SEQUENCE</scope>
    <source>
        <strain evidence="1">JCM 3093</strain>
    </source>
</reference>
<name>A0AA37F338_9ACTN</name>
<dbReference type="AlphaFoldDB" id="A0AA37F338"/>
<dbReference type="Proteomes" id="UP000627984">
    <property type="component" value="Unassembled WGS sequence"/>
</dbReference>
<reference evidence="1" key="1">
    <citation type="journal article" date="2014" name="Int. J. Syst. Evol. Microbiol.">
        <title>Complete genome sequence of Corynebacterium casei LMG S-19264T (=DSM 44701T), isolated from a smear-ripened cheese.</title>
        <authorList>
            <consortium name="US DOE Joint Genome Institute (JGI-PGF)"/>
            <person name="Walter F."/>
            <person name="Albersmeier A."/>
            <person name="Kalinowski J."/>
            <person name="Ruckert C."/>
        </authorList>
    </citation>
    <scope>NUCLEOTIDE SEQUENCE</scope>
    <source>
        <strain evidence="1">JCM 3093</strain>
    </source>
</reference>
<organism evidence="1 2">
    <name type="scientific">Planomonospora parontospora</name>
    <dbReference type="NCBI Taxonomy" id="58119"/>
    <lineage>
        <taxon>Bacteria</taxon>
        <taxon>Bacillati</taxon>
        <taxon>Actinomycetota</taxon>
        <taxon>Actinomycetes</taxon>
        <taxon>Streptosporangiales</taxon>
        <taxon>Streptosporangiaceae</taxon>
        <taxon>Planomonospora</taxon>
    </lineage>
</organism>
<protein>
    <recommendedName>
        <fullName evidence="3">Ribbon-helix-helix protein CopG domain-containing protein</fullName>
    </recommendedName>
</protein>
<evidence type="ECO:0000313" key="1">
    <source>
        <dbReference type="EMBL" id="GGK54727.1"/>
    </source>
</evidence>
<proteinExistence type="predicted"/>
<evidence type="ECO:0008006" key="3">
    <source>
        <dbReference type="Google" id="ProtNLM"/>
    </source>
</evidence>
<gene>
    <name evidence="1" type="ORF">GCM10010126_12830</name>
</gene>